<proteinExistence type="predicted"/>
<dbReference type="Gene3D" id="3.40.960.10">
    <property type="entry name" value="VSR Endonuclease"/>
    <property type="match status" value="1"/>
</dbReference>
<dbReference type="EMBL" id="LAZR01025822">
    <property type="protein sequence ID" value="KKL70695.1"/>
    <property type="molecule type" value="Genomic_DNA"/>
</dbReference>
<dbReference type="AlphaFoldDB" id="A0A0F9GML9"/>
<accession>A0A0F9GML9</accession>
<gene>
    <name evidence="1" type="ORF">LCGC14_2102310</name>
</gene>
<organism evidence="1">
    <name type="scientific">marine sediment metagenome</name>
    <dbReference type="NCBI Taxonomy" id="412755"/>
    <lineage>
        <taxon>unclassified sequences</taxon>
        <taxon>metagenomes</taxon>
        <taxon>ecological metagenomes</taxon>
    </lineage>
</organism>
<evidence type="ECO:0000313" key="1">
    <source>
        <dbReference type="EMBL" id="KKL70695.1"/>
    </source>
</evidence>
<reference evidence="1" key="1">
    <citation type="journal article" date="2015" name="Nature">
        <title>Complex archaea that bridge the gap between prokaryotes and eukaryotes.</title>
        <authorList>
            <person name="Spang A."/>
            <person name="Saw J.H."/>
            <person name="Jorgensen S.L."/>
            <person name="Zaremba-Niedzwiedzka K."/>
            <person name="Martijn J."/>
            <person name="Lind A.E."/>
            <person name="van Eijk R."/>
            <person name="Schleper C."/>
            <person name="Guy L."/>
            <person name="Ettema T.J."/>
        </authorList>
    </citation>
    <scope>NUCLEOTIDE SEQUENCE</scope>
</reference>
<comment type="caution">
    <text evidence="1">The sequence shown here is derived from an EMBL/GenBank/DDBJ whole genome shotgun (WGS) entry which is preliminary data.</text>
</comment>
<name>A0A0F9GML9_9ZZZZ</name>
<feature type="non-terminal residue" evidence="1">
    <location>
        <position position="1"/>
    </location>
</feature>
<protein>
    <submittedName>
        <fullName evidence="1">Uncharacterized protein</fullName>
    </submittedName>
</protein>
<sequence length="150" mass="17501">LCTEYSNNKIKLPYRCKKCSYKGSKRLDLVTSGSGCPICAKRPVSKISQEWLDSLGILQEYRELTIKDLNIRADAYDPKTNTVYEFFGDYWHGNPEVFDKDKIHPISKKSFGELYKKTLKRLKLLKKSGYNVIYIWENDFNRVKTAPFVT</sequence>